<evidence type="ECO:0000313" key="1">
    <source>
        <dbReference type="EMBL" id="KAK2087750.1"/>
    </source>
</evidence>
<keyword evidence="2" id="KW-1185">Reference proteome</keyword>
<comment type="caution">
    <text evidence="1">The sequence shown here is derived from an EMBL/GenBank/DDBJ whole genome shotgun (WGS) entry which is preliminary data.</text>
</comment>
<accession>A0ABQ9TTD0</accession>
<proteinExistence type="predicted"/>
<gene>
    <name evidence="1" type="ORF">P7K49_033657</name>
</gene>
<sequence length="53" mass="6129">MVHRAYLAQLCQPRGMPFATQKRHPMPSRQLQSHTFWMLQLSTYIQATSPSGL</sequence>
<dbReference type="Proteomes" id="UP001266305">
    <property type="component" value="Unassembled WGS sequence"/>
</dbReference>
<reference evidence="1 2" key="1">
    <citation type="submission" date="2023-05" db="EMBL/GenBank/DDBJ databases">
        <title>B98-5 Cell Line De Novo Hybrid Assembly: An Optical Mapping Approach.</title>
        <authorList>
            <person name="Kananen K."/>
            <person name="Auerbach J.A."/>
            <person name="Kautto E."/>
            <person name="Blachly J.S."/>
        </authorList>
    </citation>
    <scope>NUCLEOTIDE SEQUENCE [LARGE SCALE GENOMIC DNA]</scope>
    <source>
        <strain evidence="1">B95-8</strain>
        <tissue evidence="1">Cell line</tissue>
    </source>
</reference>
<name>A0ABQ9TTD0_SAGOE</name>
<dbReference type="EMBL" id="JASSZA010000019">
    <property type="protein sequence ID" value="KAK2087750.1"/>
    <property type="molecule type" value="Genomic_DNA"/>
</dbReference>
<organism evidence="1 2">
    <name type="scientific">Saguinus oedipus</name>
    <name type="common">Cotton-top tamarin</name>
    <name type="synonym">Oedipomidas oedipus</name>
    <dbReference type="NCBI Taxonomy" id="9490"/>
    <lineage>
        <taxon>Eukaryota</taxon>
        <taxon>Metazoa</taxon>
        <taxon>Chordata</taxon>
        <taxon>Craniata</taxon>
        <taxon>Vertebrata</taxon>
        <taxon>Euteleostomi</taxon>
        <taxon>Mammalia</taxon>
        <taxon>Eutheria</taxon>
        <taxon>Euarchontoglires</taxon>
        <taxon>Primates</taxon>
        <taxon>Haplorrhini</taxon>
        <taxon>Platyrrhini</taxon>
        <taxon>Cebidae</taxon>
        <taxon>Callitrichinae</taxon>
        <taxon>Saguinus</taxon>
    </lineage>
</organism>
<protein>
    <submittedName>
        <fullName evidence="1">Uncharacterized protein</fullName>
    </submittedName>
</protein>
<evidence type="ECO:0000313" key="2">
    <source>
        <dbReference type="Proteomes" id="UP001266305"/>
    </source>
</evidence>